<evidence type="ECO:0000256" key="1">
    <source>
        <dbReference type="SAM" id="SignalP"/>
    </source>
</evidence>
<keyword evidence="3" id="KW-1185">Reference proteome</keyword>
<protein>
    <submittedName>
        <fullName evidence="2">Uncharacterized protein</fullName>
    </submittedName>
</protein>
<reference evidence="3" key="1">
    <citation type="journal article" date="2019" name="Int. J. Syst. Evol. Microbiol.">
        <title>The Global Catalogue of Microorganisms (GCM) 10K type strain sequencing project: providing services to taxonomists for standard genome sequencing and annotation.</title>
        <authorList>
            <consortium name="The Broad Institute Genomics Platform"/>
            <consortium name="The Broad Institute Genome Sequencing Center for Infectious Disease"/>
            <person name="Wu L."/>
            <person name="Ma J."/>
        </authorList>
    </citation>
    <scope>NUCLEOTIDE SEQUENCE [LARGE SCALE GENOMIC DNA]</scope>
    <source>
        <strain evidence="3">CCUG 55608</strain>
    </source>
</reference>
<dbReference type="EMBL" id="JBHTLP010000011">
    <property type="protein sequence ID" value="MFD1143053.1"/>
    <property type="molecule type" value="Genomic_DNA"/>
</dbReference>
<evidence type="ECO:0000313" key="3">
    <source>
        <dbReference type="Proteomes" id="UP001597116"/>
    </source>
</evidence>
<gene>
    <name evidence="2" type="ORF">ACFQ4C_18140</name>
</gene>
<feature type="signal peptide" evidence="1">
    <location>
        <begin position="1"/>
        <end position="17"/>
    </location>
</feature>
<sequence>MKHVFILLFISIPFLSAAQCKLTTTKDPFTKVETKLGYVDNRMVHIVSLATSSKGDTTLSVAFLGNASYVADTASRVMVLLSDETVMELPNRTYYQTANGPLAVNGILKTDQLKKLVSTPIKQIRLTGVEMNAAKMVNGYDIDIHATKYKKLQEIAGCFFK</sequence>
<dbReference type="Proteomes" id="UP001597116">
    <property type="component" value="Unassembled WGS sequence"/>
</dbReference>
<comment type="caution">
    <text evidence="2">The sequence shown here is derived from an EMBL/GenBank/DDBJ whole genome shotgun (WGS) entry which is preliminary data.</text>
</comment>
<proteinExistence type="predicted"/>
<name>A0ABW3QKE3_9BACT</name>
<organism evidence="2 3">
    <name type="scientific">Larkinella insperata</name>
    <dbReference type="NCBI Taxonomy" id="332158"/>
    <lineage>
        <taxon>Bacteria</taxon>
        <taxon>Pseudomonadati</taxon>
        <taxon>Bacteroidota</taxon>
        <taxon>Cytophagia</taxon>
        <taxon>Cytophagales</taxon>
        <taxon>Spirosomataceae</taxon>
        <taxon>Larkinella</taxon>
    </lineage>
</organism>
<evidence type="ECO:0000313" key="2">
    <source>
        <dbReference type="EMBL" id="MFD1143053.1"/>
    </source>
</evidence>
<dbReference type="RefSeq" id="WP_265990897.1">
    <property type="nucleotide sequence ID" value="NZ_CP110973.1"/>
</dbReference>
<keyword evidence="1" id="KW-0732">Signal</keyword>
<accession>A0ABW3QKE3</accession>
<feature type="chain" id="PRO_5046007932" evidence="1">
    <location>
        <begin position="18"/>
        <end position="161"/>
    </location>
</feature>